<evidence type="ECO:0000256" key="3">
    <source>
        <dbReference type="ARBA" id="ARBA00008281"/>
    </source>
</evidence>
<keyword evidence="13" id="KW-1185">Reference proteome</keyword>
<evidence type="ECO:0000256" key="6">
    <source>
        <dbReference type="ARBA" id="ARBA00022692"/>
    </source>
</evidence>
<protein>
    <recommendedName>
        <fullName evidence="10">Flagellar protein FliL</fullName>
    </recommendedName>
</protein>
<sequence>MADPETGSPPAPGTSKLPLILAGVNTLLIVGVLAFVMLRGGHPAKAADGEHGKEPAGEQAGKEGEHGKEGAGPGPSVKLPDFTIHLRNPEADRYARISFEVEVGMELDKEKVNARLPQIRDAFIAYLSDRSLEELRGSEGLNRVKTALVDILKQVGAPVRALYITDFVVQ</sequence>
<evidence type="ECO:0000313" key="12">
    <source>
        <dbReference type="EMBL" id="BDG07990.1"/>
    </source>
</evidence>
<comment type="similarity">
    <text evidence="3 10">Belongs to the FliL family.</text>
</comment>
<evidence type="ECO:0000313" key="13">
    <source>
        <dbReference type="Proteomes" id="UP001162734"/>
    </source>
</evidence>
<comment type="function">
    <text evidence="1 10">Controls the rotational direction of flagella during chemotaxis.</text>
</comment>
<evidence type="ECO:0000256" key="10">
    <source>
        <dbReference type="RuleBase" id="RU364125"/>
    </source>
</evidence>
<evidence type="ECO:0000256" key="8">
    <source>
        <dbReference type="ARBA" id="ARBA00022989"/>
    </source>
</evidence>
<name>A0ABN6N619_9BACT</name>
<keyword evidence="9 10" id="KW-0472">Membrane</keyword>
<dbReference type="Pfam" id="PF03748">
    <property type="entry name" value="FliL"/>
    <property type="match status" value="1"/>
</dbReference>
<evidence type="ECO:0000256" key="5">
    <source>
        <dbReference type="ARBA" id="ARBA00022500"/>
    </source>
</evidence>
<comment type="subcellular location">
    <subcellularLocation>
        <location evidence="2">Cell membrane</location>
        <topology evidence="2">Single-pass membrane protein</topology>
    </subcellularLocation>
</comment>
<keyword evidence="4 10" id="KW-1003">Cell membrane</keyword>
<keyword evidence="5 10" id="KW-0145">Chemotaxis</keyword>
<accession>A0ABN6N619</accession>
<proteinExistence type="inferred from homology"/>
<keyword evidence="7 10" id="KW-0283">Flagellar rotation</keyword>
<dbReference type="RefSeq" id="WP_248345065.1">
    <property type="nucleotide sequence ID" value="NZ_AP025592.1"/>
</dbReference>
<evidence type="ECO:0000256" key="2">
    <source>
        <dbReference type="ARBA" id="ARBA00004162"/>
    </source>
</evidence>
<evidence type="ECO:0000256" key="11">
    <source>
        <dbReference type="SAM" id="MobiDB-lite"/>
    </source>
</evidence>
<dbReference type="Proteomes" id="UP001162734">
    <property type="component" value="Chromosome"/>
</dbReference>
<feature type="region of interest" description="Disordered" evidence="11">
    <location>
        <begin position="44"/>
        <end position="79"/>
    </location>
</feature>
<feature type="transmembrane region" description="Helical" evidence="10">
    <location>
        <begin position="20"/>
        <end position="38"/>
    </location>
</feature>
<dbReference type="InterPro" id="IPR005503">
    <property type="entry name" value="FliL"/>
</dbReference>
<reference evidence="13" key="1">
    <citation type="journal article" date="2022" name="Int. J. Syst. Evol. Microbiol.">
        <title>Anaeromyxobacter oryzae sp. nov., Anaeromyxobacter diazotrophicus sp. nov. and Anaeromyxobacter paludicola sp. nov., isolated from paddy soils.</title>
        <authorList>
            <person name="Itoh H."/>
            <person name="Xu Z."/>
            <person name="Mise K."/>
            <person name="Masuda Y."/>
            <person name="Ushijima N."/>
            <person name="Hayakawa C."/>
            <person name="Shiratori Y."/>
            <person name="Senoo K."/>
        </authorList>
    </citation>
    <scope>NUCLEOTIDE SEQUENCE [LARGE SCALE GENOMIC DNA]</scope>
    <source>
        <strain evidence="13">Red630</strain>
    </source>
</reference>
<dbReference type="PANTHER" id="PTHR35091">
    <property type="entry name" value="FLAGELLAR PROTEIN FLIL"/>
    <property type="match status" value="1"/>
</dbReference>
<keyword evidence="12" id="KW-0966">Cell projection</keyword>
<evidence type="ECO:0000256" key="4">
    <source>
        <dbReference type="ARBA" id="ARBA00022475"/>
    </source>
</evidence>
<evidence type="ECO:0000256" key="9">
    <source>
        <dbReference type="ARBA" id="ARBA00023136"/>
    </source>
</evidence>
<dbReference type="PANTHER" id="PTHR35091:SF2">
    <property type="entry name" value="FLAGELLAR PROTEIN FLIL"/>
    <property type="match status" value="1"/>
</dbReference>
<dbReference type="EMBL" id="AP025592">
    <property type="protein sequence ID" value="BDG07990.1"/>
    <property type="molecule type" value="Genomic_DNA"/>
</dbReference>
<organism evidence="12 13">
    <name type="scientific">Anaeromyxobacter paludicola</name>
    <dbReference type="NCBI Taxonomy" id="2918171"/>
    <lineage>
        <taxon>Bacteria</taxon>
        <taxon>Pseudomonadati</taxon>
        <taxon>Myxococcota</taxon>
        <taxon>Myxococcia</taxon>
        <taxon>Myxococcales</taxon>
        <taxon>Cystobacterineae</taxon>
        <taxon>Anaeromyxobacteraceae</taxon>
        <taxon>Anaeromyxobacter</taxon>
    </lineage>
</organism>
<evidence type="ECO:0000256" key="7">
    <source>
        <dbReference type="ARBA" id="ARBA00022779"/>
    </source>
</evidence>
<keyword evidence="12" id="KW-0969">Cilium</keyword>
<keyword evidence="8 10" id="KW-1133">Transmembrane helix</keyword>
<keyword evidence="6 10" id="KW-0812">Transmembrane</keyword>
<evidence type="ECO:0000256" key="1">
    <source>
        <dbReference type="ARBA" id="ARBA00002254"/>
    </source>
</evidence>
<gene>
    <name evidence="12" type="primary">fliL</name>
    <name evidence="12" type="ORF">AMPC_11030</name>
</gene>
<feature type="compositionally biased region" description="Basic and acidic residues" evidence="11">
    <location>
        <begin position="45"/>
        <end position="69"/>
    </location>
</feature>
<keyword evidence="12" id="KW-0282">Flagellum</keyword>